<feature type="compositionally biased region" description="Basic and acidic residues" evidence="1">
    <location>
        <begin position="287"/>
        <end position="301"/>
    </location>
</feature>
<gene>
    <name evidence="3" type="ORF">X797_007502</name>
</gene>
<organism evidence="3 4">
    <name type="scientific">Metarhizium robertsii</name>
    <dbReference type="NCBI Taxonomy" id="568076"/>
    <lineage>
        <taxon>Eukaryota</taxon>
        <taxon>Fungi</taxon>
        <taxon>Dikarya</taxon>
        <taxon>Ascomycota</taxon>
        <taxon>Pezizomycotina</taxon>
        <taxon>Sordariomycetes</taxon>
        <taxon>Hypocreomycetidae</taxon>
        <taxon>Hypocreales</taxon>
        <taxon>Clavicipitaceae</taxon>
        <taxon>Metarhizium</taxon>
    </lineage>
</organism>
<dbReference type="OrthoDB" id="4939714at2759"/>
<feature type="compositionally biased region" description="Basic residues" evidence="1">
    <location>
        <begin position="413"/>
        <end position="426"/>
    </location>
</feature>
<dbReference type="AlphaFoldDB" id="A0A014P813"/>
<evidence type="ECO:0000313" key="4">
    <source>
        <dbReference type="Proteomes" id="UP000030151"/>
    </source>
</evidence>
<feature type="compositionally biased region" description="Basic and acidic residues" evidence="1">
    <location>
        <begin position="335"/>
        <end position="349"/>
    </location>
</feature>
<evidence type="ECO:0000256" key="1">
    <source>
        <dbReference type="SAM" id="MobiDB-lite"/>
    </source>
</evidence>
<dbReference type="eggNOG" id="ENOG502SCUT">
    <property type="taxonomic scope" value="Eukaryota"/>
</dbReference>
<feature type="compositionally biased region" description="Polar residues" evidence="1">
    <location>
        <begin position="316"/>
        <end position="326"/>
    </location>
</feature>
<evidence type="ECO:0000256" key="2">
    <source>
        <dbReference type="SAM" id="SignalP"/>
    </source>
</evidence>
<feature type="signal peptide" evidence="2">
    <location>
        <begin position="1"/>
        <end position="26"/>
    </location>
</feature>
<feature type="compositionally biased region" description="Basic and acidic residues" evidence="1">
    <location>
        <begin position="267"/>
        <end position="276"/>
    </location>
</feature>
<feature type="chain" id="PRO_5001473265" description="SCP domain-containing protein" evidence="2">
    <location>
        <begin position="27"/>
        <end position="426"/>
    </location>
</feature>
<sequence length="426" mass="47886">MELYKTTSFLWYYLTILLAFCQVLEAQAPAGPKKERVPLPALPTDEPLPAKDSLQIKLDRDLYAKGSLVFSSHLEFENPQTITASQMKRIAVDAYDEMRSMAKKNGIPERDMPRVMTTLIIGKELIFASSAKGPQTPYGQDSQVQADLDACRGPGDKGHKHNGRCGEVMALHEYYQSHGVTERLGKESGARIVAIAGTRNAKGQLEKVIYPPCGNKDDWGCNRLVQQLDVLDDAKVDKDKDTPAFRYKNMINNPKPELRPVDPTSLSKEKEKEKPKPGGSNDGEFEEPPKYDESTAKEGKTRRPQQPSRNKEKTGAQDNKPSQSGEQDNDEDFEEPPKYEEPTENEGKTRRPQQPNRNKGKTGAQDNKPSQPKEQDDGGDFEEPPKYEEPTSDERNKGKTSQKDRNKSQTNTQKKKTGNRPRHFQG</sequence>
<keyword evidence="2" id="KW-0732">Signal</keyword>
<evidence type="ECO:0000313" key="3">
    <source>
        <dbReference type="EMBL" id="EXU99366.1"/>
    </source>
</evidence>
<protein>
    <recommendedName>
        <fullName evidence="5">SCP domain-containing protein</fullName>
    </recommendedName>
</protein>
<feature type="compositionally biased region" description="Basic and acidic residues" evidence="1">
    <location>
        <begin position="383"/>
        <end position="407"/>
    </location>
</feature>
<accession>A0A014P813</accession>
<evidence type="ECO:0008006" key="5">
    <source>
        <dbReference type="Google" id="ProtNLM"/>
    </source>
</evidence>
<feature type="region of interest" description="Disordered" evidence="1">
    <location>
        <begin position="245"/>
        <end position="426"/>
    </location>
</feature>
<name>A0A014P813_9HYPO</name>
<dbReference type="Proteomes" id="UP000030151">
    <property type="component" value="Unassembled WGS sequence"/>
</dbReference>
<reference evidence="3 4" key="1">
    <citation type="submission" date="2014-02" db="EMBL/GenBank/DDBJ databases">
        <title>The genome sequence of the entomopathogenic fungus Metarhizium robertsii ARSEF 2575.</title>
        <authorList>
            <person name="Giuliano Garisto Donzelli B."/>
            <person name="Roe B.A."/>
            <person name="Macmil S.L."/>
            <person name="Krasnoff S.B."/>
            <person name="Gibson D.M."/>
        </authorList>
    </citation>
    <scope>NUCLEOTIDE SEQUENCE [LARGE SCALE GENOMIC DNA]</scope>
    <source>
        <strain evidence="3 4">ARSEF 2575</strain>
    </source>
</reference>
<dbReference type="EMBL" id="JELW01000019">
    <property type="protein sequence ID" value="EXU99366.1"/>
    <property type="molecule type" value="Genomic_DNA"/>
</dbReference>
<dbReference type="HOGENOM" id="CLU_050248_0_0_1"/>
<comment type="caution">
    <text evidence="3">The sequence shown here is derived from an EMBL/GenBank/DDBJ whole genome shotgun (WGS) entry which is preliminary data.</text>
</comment>
<proteinExistence type="predicted"/>